<feature type="transmembrane region" description="Helical" evidence="5">
    <location>
        <begin position="112"/>
        <end position="142"/>
    </location>
</feature>
<feature type="transmembrane region" description="Helical" evidence="5">
    <location>
        <begin position="162"/>
        <end position="181"/>
    </location>
</feature>
<comment type="subcellular location">
    <subcellularLocation>
        <location evidence="1">Membrane</location>
    </subcellularLocation>
</comment>
<evidence type="ECO:0000256" key="3">
    <source>
        <dbReference type="ARBA" id="ARBA00022989"/>
    </source>
</evidence>
<protein>
    <recommendedName>
        <fullName evidence="6">G-protein coupled receptors family 1 profile domain-containing protein</fullName>
    </recommendedName>
</protein>
<keyword evidence="2 5" id="KW-0812">Transmembrane</keyword>
<dbReference type="PANTHER" id="PTHR46273">
    <property type="entry name" value="MYOSUPPRESSIN RECEPTOR 1, ISOFORM B-RELATED"/>
    <property type="match status" value="1"/>
</dbReference>
<feature type="non-terminal residue" evidence="7">
    <location>
        <position position="369"/>
    </location>
</feature>
<dbReference type="PROSITE" id="PS50262">
    <property type="entry name" value="G_PROTEIN_RECEP_F1_2"/>
    <property type="match status" value="1"/>
</dbReference>
<feature type="transmembrane region" description="Helical" evidence="5">
    <location>
        <begin position="279"/>
        <end position="301"/>
    </location>
</feature>
<evidence type="ECO:0000256" key="5">
    <source>
        <dbReference type="SAM" id="Phobius"/>
    </source>
</evidence>
<dbReference type="AlphaFoldDB" id="A0AAV5UNR7"/>
<evidence type="ECO:0000256" key="2">
    <source>
        <dbReference type="ARBA" id="ARBA00022692"/>
    </source>
</evidence>
<feature type="transmembrane region" description="Helical" evidence="5">
    <location>
        <begin position="77"/>
        <end position="97"/>
    </location>
</feature>
<feature type="transmembrane region" description="Helical" evidence="5">
    <location>
        <begin position="313"/>
        <end position="338"/>
    </location>
</feature>
<dbReference type="EMBL" id="BTSX01000006">
    <property type="protein sequence ID" value="GMT07932.1"/>
    <property type="molecule type" value="Genomic_DNA"/>
</dbReference>
<evidence type="ECO:0000313" key="8">
    <source>
        <dbReference type="Proteomes" id="UP001432027"/>
    </source>
</evidence>
<evidence type="ECO:0000256" key="1">
    <source>
        <dbReference type="ARBA" id="ARBA00004370"/>
    </source>
</evidence>
<feature type="transmembrane region" description="Helical" evidence="5">
    <location>
        <begin position="232"/>
        <end position="251"/>
    </location>
</feature>
<dbReference type="GO" id="GO:0008528">
    <property type="term" value="F:G protein-coupled peptide receptor activity"/>
    <property type="evidence" value="ECO:0007669"/>
    <property type="project" value="InterPro"/>
</dbReference>
<organism evidence="7 8">
    <name type="scientific">Pristionchus entomophagus</name>
    <dbReference type="NCBI Taxonomy" id="358040"/>
    <lineage>
        <taxon>Eukaryota</taxon>
        <taxon>Metazoa</taxon>
        <taxon>Ecdysozoa</taxon>
        <taxon>Nematoda</taxon>
        <taxon>Chromadorea</taxon>
        <taxon>Rhabditida</taxon>
        <taxon>Rhabditina</taxon>
        <taxon>Diplogasteromorpha</taxon>
        <taxon>Diplogasteroidea</taxon>
        <taxon>Neodiplogasteridae</taxon>
        <taxon>Pristionchus</taxon>
    </lineage>
</organism>
<dbReference type="SUPFAM" id="SSF81321">
    <property type="entry name" value="Family A G protein-coupled receptor-like"/>
    <property type="match status" value="1"/>
</dbReference>
<feature type="domain" description="G-protein coupled receptors family 1 profile" evidence="6">
    <location>
        <begin position="56"/>
        <end position="336"/>
    </location>
</feature>
<evidence type="ECO:0000256" key="4">
    <source>
        <dbReference type="ARBA" id="ARBA00023136"/>
    </source>
</evidence>
<name>A0AAV5UNR7_9BILA</name>
<keyword evidence="3 5" id="KW-1133">Transmembrane helix</keyword>
<dbReference type="PANTHER" id="PTHR46273:SF9">
    <property type="entry name" value="G-PROTEIN COUPLED RECEPTORS FAMILY 1 PROFILE DOMAIN-CONTAINING PROTEIN"/>
    <property type="match status" value="1"/>
</dbReference>
<keyword evidence="8" id="KW-1185">Reference proteome</keyword>
<dbReference type="Proteomes" id="UP001432027">
    <property type="component" value="Unassembled WGS sequence"/>
</dbReference>
<proteinExistence type="predicted"/>
<keyword evidence="4 5" id="KW-0472">Membrane</keyword>
<feature type="non-terminal residue" evidence="7">
    <location>
        <position position="1"/>
    </location>
</feature>
<dbReference type="InterPro" id="IPR017452">
    <property type="entry name" value="GPCR_Rhodpsn_7TM"/>
</dbReference>
<reference evidence="7" key="1">
    <citation type="submission" date="2023-10" db="EMBL/GenBank/DDBJ databases">
        <title>Genome assembly of Pristionchus species.</title>
        <authorList>
            <person name="Yoshida K."/>
            <person name="Sommer R.J."/>
        </authorList>
    </citation>
    <scope>NUCLEOTIDE SEQUENCE</scope>
    <source>
        <strain evidence="7">RS0144</strain>
    </source>
</reference>
<sequence>KRITLQYPMCENDRYLFNSDDGDTRAFLNALEAFGRGYSFYHRWICAIVCSFGIQLNFLHILVLTRDPMRAYTINNILSVIAVCDVMTMASYLIYLAKFKFQEDESALGYSYLWLVFLLAHVVSSIALHTVSLYLSVIMAFIRWNALKRMHSNWVRGGSVRCVFSVTFLFATLLSFSNLAVHDIVPVTETLDELPNGIREIDLIDLYTVSLRSVALDNDCIIFKSQLWLTGIFFKVIPCLLLLWFTVALMLKLCALSRKRPLVTSTSTRKRKAVDKSTAMLIIMLTVFLFTEMPQGAIAILNAIYTRDVHVNVYLHIGELLDLLSLVNCNVGFVLYCCMSSRYRHTFRSLFLSRLRTKTIITKHGIFGF</sequence>
<evidence type="ECO:0000259" key="6">
    <source>
        <dbReference type="PROSITE" id="PS50262"/>
    </source>
</evidence>
<evidence type="ECO:0000313" key="7">
    <source>
        <dbReference type="EMBL" id="GMT07932.1"/>
    </source>
</evidence>
<comment type="caution">
    <text evidence="7">The sequence shown here is derived from an EMBL/GenBank/DDBJ whole genome shotgun (WGS) entry which is preliminary data.</text>
</comment>
<dbReference type="Pfam" id="PF10324">
    <property type="entry name" value="7TM_GPCR_Srw"/>
    <property type="match status" value="1"/>
</dbReference>
<dbReference type="Gene3D" id="1.20.1070.10">
    <property type="entry name" value="Rhodopsin 7-helix transmembrane proteins"/>
    <property type="match status" value="1"/>
</dbReference>
<dbReference type="GO" id="GO:0005886">
    <property type="term" value="C:plasma membrane"/>
    <property type="evidence" value="ECO:0007669"/>
    <property type="project" value="TreeGrafter"/>
</dbReference>
<dbReference type="CDD" id="cd14978">
    <property type="entry name" value="7tmA_FMRFamide_R-like"/>
    <property type="match status" value="1"/>
</dbReference>
<dbReference type="InterPro" id="IPR053219">
    <property type="entry name" value="GPCR_Dmsr-1"/>
</dbReference>
<dbReference type="InterPro" id="IPR019427">
    <property type="entry name" value="7TM_GPCR_serpentine_rcpt_Srw"/>
</dbReference>
<gene>
    <name evidence="7" type="ORF">PENTCL1PPCAC_30106</name>
</gene>
<feature type="transmembrane region" description="Helical" evidence="5">
    <location>
        <begin position="41"/>
        <end position="65"/>
    </location>
</feature>
<accession>A0AAV5UNR7</accession>